<name>A0A2M4C957_9DIPT</name>
<dbReference type="EMBL" id="GGFJ01012377">
    <property type="protein sequence ID" value="MBW61518.1"/>
    <property type="molecule type" value="Transcribed_RNA"/>
</dbReference>
<feature type="chain" id="PRO_5014850356" evidence="1">
    <location>
        <begin position="17"/>
        <end position="106"/>
    </location>
</feature>
<feature type="signal peptide" evidence="1">
    <location>
        <begin position="1"/>
        <end position="16"/>
    </location>
</feature>
<organism evidence="2">
    <name type="scientific">Anopheles marajoara</name>
    <dbReference type="NCBI Taxonomy" id="58244"/>
    <lineage>
        <taxon>Eukaryota</taxon>
        <taxon>Metazoa</taxon>
        <taxon>Ecdysozoa</taxon>
        <taxon>Arthropoda</taxon>
        <taxon>Hexapoda</taxon>
        <taxon>Insecta</taxon>
        <taxon>Pterygota</taxon>
        <taxon>Neoptera</taxon>
        <taxon>Endopterygota</taxon>
        <taxon>Diptera</taxon>
        <taxon>Nematocera</taxon>
        <taxon>Culicoidea</taxon>
        <taxon>Culicidae</taxon>
        <taxon>Anophelinae</taxon>
        <taxon>Anopheles</taxon>
    </lineage>
</organism>
<accession>A0A2M4C957</accession>
<protein>
    <submittedName>
        <fullName evidence="2">Putative secreted protein</fullName>
    </submittedName>
</protein>
<keyword evidence="1" id="KW-0732">Signal</keyword>
<evidence type="ECO:0000313" key="2">
    <source>
        <dbReference type="EMBL" id="MBW61518.1"/>
    </source>
</evidence>
<reference evidence="2" key="1">
    <citation type="submission" date="2018-01" db="EMBL/GenBank/DDBJ databases">
        <title>An insight into the sialome of Amazonian anophelines.</title>
        <authorList>
            <person name="Ribeiro J.M."/>
            <person name="Scarpassa V."/>
            <person name="Calvo E."/>
        </authorList>
    </citation>
    <scope>NUCLEOTIDE SEQUENCE</scope>
    <source>
        <tissue evidence="2">Salivary glands</tissue>
    </source>
</reference>
<dbReference type="AlphaFoldDB" id="A0A2M4C957"/>
<sequence length="106" mass="12086">MLLLLLWTTCMQLARPRGRCCIKNKNPLPGYAAVESNWHALHCTALLPSHHRPRLHQPTSLLNSPNTQNATAVIVWCCAVSYFRFAFCGTQRHLPSIDTVDRRYLT</sequence>
<evidence type="ECO:0000256" key="1">
    <source>
        <dbReference type="SAM" id="SignalP"/>
    </source>
</evidence>
<proteinExistence type="predicted"/>